<dbReference type="GO" id="GO:0005634">
    <property type="term" value="C:nucleus"/>
    <property type="evidence" value="ECO:0007669"/>
    <property type="project" value="UniProtKB-SubCell"/>
</dbReference>
<evidence type="ECO:0000256" key="2">
    <source>
        <dbReference type="ARBA" id="ARBA00023163"/>
    </source>
</evidence>
<evidence type="ECO:0000256" key="1">
    <source>
        <dbReference type="ARBA" id="ARBA00004123"/>
    </source>
</evidence>
<dbReference type="SMART" id="SM00320">
    <property type="entry name" value="WD40"/>
    <property type="match status" value="4"/>
</dbReference>
<dbReference type="InterPro" id="IPR036322">
    <property type="entry name" value="WD40_repeat_dom_sf"/>
</dbReference>
<feature type="compositionally biased region" description="Low complexity" evidence="4">
    <location>
        <begin position="98"/>
        <end position="109"/>
    </location>
</feature>
<dbReference type="GO" id="GO:0000127">
    <property type="term" value="C:transcription factor TFIIIC complex"/>
    <property type="evidence" value="ECO:0007669"/>
    <property type="project" value="TreeGrafter"/>
</dbReference>
<keyword evidence="6" id="KW-1185">Reference proteome</keyword>
<proteinExistence type="predicted"/>
<reference evidence="5 6" key="1">
    <citation type="journal article" date="2018" name="Sci. Rep.">
        <title>Raphidocelis subcapitata (=Pseudokirchneriella subcapitata) provides an insight into genome evolution and environmental adaptations in the Sphaeropleales.</title>
        <authorList>
            <person name="Suzuki S."/>
            <person name="Yamaguchi H."/>
            <person name="Nakajima N."/>
            <person name="Kawachi M."/>
        </authorList>
    </citation>
    <scope>NUCLEOTIDE SEQUENCE [LARGE SCALE GENOMIC DNA]</scope>
    <source>
        <strain evidence="5 6">NIES-35</strain>
    </source>
</reference>
<dbReference type="PANTHER" id="PTHR15052:SF2">
    <property type="entry name" value="GENERAL TRANSCRIPTION FACTOR 3C POLYPEPTIDE 2"/>
    <property type="match status" value="1"/>
</dbReference>
<name>A0A2V0NVN4_9CHLO</name>
<feature type="compositionally biased region" description="Low complexity" evidence="4">
    <location>
        <begin position="305"/>
        <end position="316"/>
    </location>
</feature>
<keyword evidence="2" id="KW-0804">Transcription</keyword>
<dbReference type="InterPro" id="IPR015943">
    <property type="entry name" value="WD40/YVTN_repeat-like_dom_sf"/>
</dbReference>
<dbReference type="EMBL" id="BDRX01000011">
    <property type="protein sequence ID" value="GBF89613.1"/>
    <property type="molecule type" value="Genomic_DNA"/>
</dbReference>
<organism evidence="5 6">
    <name type="scientific">Raphidocelis subcapitata</name>
    <dbReference type="NCBI Taxonomy" id="307507"/>
    <lineage>
        <taxon>Eukaryota</taxon>
        <taxon>Viridiplantae</taxon>
        <taxon>Chlorophyta</taxon>
        <taxon>core chlorophytes</taxon>
        <taxon>Chlorophyceae</taxon>
        <taxon>CS clade</taxon>
        <taxon>Sphaeropleales</taxon>
        <taxon>Selenastraceae</taxon>
        <taxon>Raphidocelis</taxon>
    </lineage>
</organism>
<dbReference type="STRING" id="307507.A0A2V0NVN4"/>
<dbReference type="GO" id="GO:0006383">
    <property type="term" value="P:transcription by RNA polymerase III"/>
    <property type="evidence" value="ECO:0007669"/>
    <property type="project" value="TreeGrafter"/>
</dbReference>
<evidence type="ECO:0000256" key="4">
    <source>
        <dbReference type="SAM" id="MobiDB-lite"/>
    </source>
</evidence>
<dbReference type="SUPFAM" id="SSF50978">
    <property type="entry name" value="WD40 repeat-like"/>
    <property type="match status" value="1"/>
</dbReference>
<dbReference type="InParanoid" id="A0A2V0NVN4"/>
<feature type="region of interest" description="Disordered" evidence="4">
    <location>
        <begin position="88"/>
        <end position="120"/>
    </location>
</feature>
<protein>
    <submittedName>
        <fullName evidence="5">Uncharacterized protein</fullName>
    </submittedName>
</protein>
<gene>
    <name evidence="5" type="ORF">Rsub_02331</name>
</gene>
<feature type="region of interest" description="Disordered" evidence="4">
    <location>
        <begin position="1"/>
        <end position="52"/>
    </location>
</feature>
<evidence type="ECO:0000313" key="6">
    <source>
        <dbReference type="Proteomes" id="UP000247498"/>
    </source>
</evidence>
<dbReference type="AlphaFoldDB" id="A0A2V0NVN4"/>
<dbReference type="InterPro" id="IPR001680">
    <property type="entry name" value="WD40_rpt"/>
</dbReference>
<sequence length="692" mass="68451">MGPRERPPEGGGSGGRPAAPDPQQQRGGGTWRLAPSDLRIAPDPAALANLQPESLRVHLPRDAAGDSMPALSSRAVHRFCCELPPAGAAAGPPPAAPRPAQRPRQQPAGAAGGGGGQSREFATDSVLFAGGPVWAADWCPFPADRPRPGPSDACELLALGTHPKGLPRTRIASLQRGPGALQLWAVPHSAPAAAGAGAGAAAGAGAGAGAGAASAPRCLALLQHGGRLAWDLKWCPDPSALVAGGGGALADAKLAAPPDGGGGGRGGGGQLPLQGVLAAVLGDGSVQVYAVPAMHHLAALRPPNQQQQQRRQAGDAGADDDAARAAAAAAAAGCAVLDLPPVASLSPDAAAGSLASCCAWVPAAPHDLLLVGGWDGHVEVWRLPTAPGGAPCLVLRLRAEHCALRCVAWQPDPPESAAPRGGASAAPAAAVAAPSGGGNAAAGGAASGGGAAAAASTVAGGRCFLTASQFGDLRIWDPRDPFSPVASRSFYTIPITSCVWAGNPGAIVITQADGGPKVVFASVTGIGSMVKTGIKTSAMFLEGPDPAPVWSVTMHPAARVAAYCGDSGVLGLVPIEPPVSSRRHQKPAAAVSAVAVDGGDAWLLDYRQLSTTNAGLYEGGAHHRPAAPAAEAAEAARRGTLLDPRQALFAAAFSPNAVGGAAFLAAGGAAGLVRVHRLQVVLQGSSEDVLVE</sequence>
<dbReference type="InterPro" id="IPR052416">
    <property type="entry name" value="GTF3C_component"/>
</dbReference>
<dbReference type="FunCoup" id="A0A2V0NVN4">
    <property type="interactions" value="122"/>
</dbReference>
<keyword evidence="3" id="KW-0539">Nucleus</keyword>
<dbReference type="OrthoDB" id="4703at2759"/>
<dbReference type="Gene3D" id="2.130.10.10">
    <property type="entry name" value="YVTN repeat-like/Quinoprotein amine dehydrogenase"/>
    <property type="match status" value="2"/>
</dbReference>
<feature type="region of interest" description="Disordered" evidence="4">
    <location>
        <begin position="300"/>
        <end position="320"/>
    </location>
</feature>
<comment type="subcellular location">
    <subcellularLocation>
        <location evidence="1">Nucleus</location>
    </subcellularLocation>
</comment>
<accession>A0A2V0NVN4</accession>
<dbReference type="Proteomes" id="UP000247498">
    <property type="component" value="Unassembled WGS sequence"/>
</dbReference>
<evidence type="ECO:0000313" key="5">
    <source>
        <dbReference type="EMBL" id="GBF89613.1"/>
    </source>
</evidence>
<evidence type="ECO:0000256" key="3">
    <source>
        <dbReference type="ARBA" id="ARBA00023242"/>
    </source>
</evidence>
<dbReference type="PANTHER" id="PTHR15052">
    <property type="entry name" value="RNA POLYMERASE III TRANSCRIPTION INITIATION FACTOR COMPLEX SUBUNIT"/>
    <property type="match status" value="1"/>
</dbReference>
<comment type="caution">
    <text evidence="5">The sequence shown here is derived from an EMBL/GenBank/DDBJ whole genome shotgun (WGS) entry which is preliminary data.</text>
</comment>